<reference evidence="5 6" key="2">
    <citation type="submission" date="2025-04" db="UniProtKB">
        <authorList>
            <consortium name="RefSeq"/>
        </authorList>
    </citation>
    <scope>IDENTIFICATION</scope>
    <source>
        <tissue evidence="5 6">Leaf</tissue>
    </source>
</reference>
<evidence type="ECO:0000313" key="5">
    <source>
        <dbReference type="RefSeq" id="XP_018437307.1"/>
    </source>
</evidence>
<dbReference type="PANTHER" id="PTHR47025:SF9">
    <property type="entry name" value="PROTEIN, PUTATIVE-RELATED"/>
    <property type="match status" value="1"/>
</dbReference>
<dbReference type="GO" id="GO:0045944">
    <property type="term" value="P:positive regulation of transcription by RNA polymerase II"/>
    <property type="evidence" value="ECO:0007669"/>
    <property type="project" value="TreeGrafter"/>
</dbReference>
<name>A0A6J0JNS8_RAPSA</name>
<evidence type="ECO:0000259" key="3">
    <source>
        <dbReference type="Pfam" id="PF16135"/>
    </source>
</evidence>
<evidence type="ECO:0000256" key="2">
    <source>
        <dbReference type="ARBA" id="ARBA00023242"/>
    </source>
</evidence>
<comment type="subcellular location">
    <subcellularLocation>
        <location evidence="1">Nucleus</location>
    </subcellularLocation>
</comment>
<dbReference type="GeneID" id="108809649"/>
<evidence type="ECO:0000313" key="6">
    <source>
        <dbReference type="RefSeq" id="XP_018437308.1"/>
    </source>
</evidence>
<dbReference type="Pfam" id="PF16135">
    <property type="entry name" value="TDBD"/>
    <property type="match status" value="1"/>
</dbReference>
<dbReference type="GO" id="GO:0000977">
    <property type="term" value="F:RNA polymerase II transcription regulatory region sequence-specific DNA binding"/>
    <property type="evidence" value="ECO:0007669"/>
    <property type="project" value="TreeGrafter"/>
</dbReference>
<proteinExistence type="predicted"/>
<dbReference type="RefSeq" id="XP_018437307.1">
    <property type="nucleotide sequence ID" value="XM_018581805.2"/>
</dbReference>
<accession>A0A6J0JNS8</accession>
<evidence type="ECO:0000256" key="1">
    <source>
        <dbReference type="ARBA" id="ARBA00004123"/>
    </source>
</evidence>
<dbReference type="Proteomes" id="UP000504610">
    <property type="component" value="Chromosome 6"/>
</dbReference>
<organism evidence="4 5">
    <name type="scientific">Raphanus sativus</name>
    <name type="common">Radish</name>
    <name type="synonym">Raphanus raphanistrum var. sativus</name>
    <dbReference type="NCBI Taxonomy" id="3726"/>
    <lineage>
        <taxon>Eukaryota</taxon>
        <taxon>Viridiplantae</taxon>
        <taxon>Streptophyta</taxon>
        <taxon>Embryophyta</taxon>
        <taxon>Tracheophyta</taxon>
        <taxon>Spermatophyta</taxon>
        <taxon>Magnoliopsida</taxon>
        <taxon>eudicotyledons</taxon>
        <taxon>Gunneridae</taxon>
        <taxon>Pentapetalae</taxon>
        <taxon>rosids</taxon>
        <taxon>malvids</taxon>
        <taxon>Brassicales</taxon>
        <taxon>Brassicaceae</taxon>
        <taxon>Brassiceae</taxon>
        <taxon>Raphanus</taxon>
    </lineage>
</organism>
<dbReference type="RefSeq" id="XP_018437308.1">
    <property type="nucleotide sequence ID" value="XM_018581806.2"/>
</dbReference>
<dbReference type="GO" id="GO:0005634">
    <property type="term" value="C:nucleus"/>
    <property type="evidence" value="ECO:0007669"/>
    <property type="project" value="UniProtKB-SubCell"/>
</dbReference>
<gene>
    <name evidence="5 6" type="primary">LOC108809649</name>
</gene>
<dbReference type="PANTHER" id="PTHR47025">
    <property type="entry name" value="AUTOIMMUNE REGULATOR"/>
    <property type="match status" value="1"/>
</dbReference>
<dbReference type="AlphaFoldDB" id="A0A6J0JNS8"/>
<protein>
    <submittedName>
        <fullName evidence="5 6">Uncharacterized protein LOC108809649 isoform X2</fullName>
    </submittedName>
</protein>
<dbReference type="GO" id="GO:0042393">
    <property type="term" value="F:histone binding"/>
    <property type="evidence" value="ECO:0007669"/>
    <property type="project" value="TreeGrafter"/>
</dbReference>
<dbReference type="InterPro" id="IPR032308">
    <property type="entry name" value="TDBD"/>
</dbReference>
<evidence type="ECO:0000313" key="4">
    <source>
        <dbReference type="Proteomes" id="UP000504610"/>
    </source>
</evidence>
<feature type="domain" description="Tify" evidence="3">
    <location>
        <begin position="369"/>
        <end position="423"/>
    </location>
</feature>
<dbReference type="OrthoDB" id="1409779at2759"/>
<sequence length="475" mass="52445">MAKSAGIPSDGCEMASYGNASKRPHHWLLDGSESELLPNKKHASEVPTGNLFSEVINPAWGNTFCFQSVPDQFTQRLFDTETTRSADIHDKSVHPVNTDPSFGLSVSHTLEEDPQSGVSYGVIRKVKVSQVKDSDSFVSPSTNAQIYDTTDNRSVSTYENPMCMGLAFGKEEEENIIAESFERENSVFISMGQPYSKGDENISFASELSYDKVESNLISMGQTYNHVVDESAPSKGIVSTLVGRDGVYNRKSNVLQDSCNKGQSTIISFGGFNDVNNSGYEFLMSQHTPQLSETPASKDLVGCRTNVPGSSDATFSSIDVSVEKEETKVSKKLQSNSFPSNVRSLLSTGMLDGVPVKYIAWSREKELHGVIKGSGYQCGCDSCNSSKVVNAYEFERHAGCKTKHPNNHIYFENGKTIYGIVQELRNTPQDLLFNVIPTMTGSTINQKSFRLWKESYLAAIRELQRIYGKEEGYLL</sequence>
<dbReference type="GO" id="GO:0003682">
    <property type="term" value="F:chromatin binding"/>
    <property type="evidence" value="ECO:0007669"/>
    <property type="project" value="TreeGrafter"/>
</dbReference>
<reference evidence="4" key="1">
    <citation type="journal article" date="2019" name="Database">
        <title>The radish genome database (RadishGD): an integrated information resource for radish genomics.</title>
        <authorList>
            <person name="Yu H.J."/>
            <person name="Baek S."/>
            <person name="Lee Y.J."/>
            <person name="Cho A."/>
            <person name="Mun J.H."/>
        </authorList>
    </citation>
    <scope>NUCLEOTIDE SEQUENCE [LARGE SCALE GENOMIC DNA]</scope>
    <source>
        <strain evidence="4">cv. WK10039</strain>
    </source>
</reference>
<keyword evidence="2" id="KW-0539">Nucleus</keyword>
<keyword evidence="4" id="KW-1185">Reference proteome</keyword>